<name>A0A9J6EU14_RHIMP</name>
<sequence>MRGYTTTTEQNLLRELFLQRLPGYVQMTLATASTLDLNRLASLAEKSLGGGHAVCVQRSAVIQQQLSGDASGCRLTMLDDAETWITSEVRGQLLPMSPVKLTAFGGRTNSIPTAQRAVGAYVHGDGCAALLTQRIDDMIRLAAVDINGTRDRIALEKLTPAFSRAAVPPFTGHEGCPRQCSSCHNLGAVFTGMTLQLRIVRRTSFLSKGEQSVATWPPRHTLWS</sequence>
<dbReference type="EMBL" id="JABSTU010000002">
    <property type="protein sequence ID" value="KAH8037692.1"/>
    <property type="molecule type" value="Genomic_DNA"/>
</dbReference>
<gene>
    <name evidence="1" type="ORF">HPB51_015737</name>
</gene>
<organism evidence="1 2">
    <name type="scientific">Rhipicephalus microplus</name>
    <name type="common">Cattle tick</name>
    <name type="synonym">Boophilus microplus</name>
    <dbReference type="NCBI Taxonomy" id="6941"/>
    <lineage>
        <taxon>Eukaryota</taxon>
        <taxon>Metazoa</taxon>
        <taxon>Ecdysozoa</taxon>
        <taxon>Arthropoda</taxon>
        <taxon>Chelicerata</taxon>
        <taxon>Arachnida</taxon>
        <taxon>Acari</taxon>
        <taxon>Parasitiformes</taxon>
        <taxon>Ixodida</taxon>
        <taxon>Ixodoidea</taxon>
        <taxon>Ixodidae</taxon>
        <taxon>Rhipicephalinae</taxon>
        <taxon>Rhipicephalus</taxon>
        <taxon>Boophilus</taxon>
    </lineage>
</organism>
<proteinExistence type="predicted"/>
<reference evidence="1" key="1">
    <citation type="journal article" date="2020" name="Cell">
        <title>Large-Scale Comparative Analyses of Tick Genomes Elucidate Their Genetic Diversity and Vector Capacities.</title>
        <authorList>
            <consortium name="Tick Genome and Microbiome Consortium (TIGMIC)"/>
            <person name="Jia N."/>
            <person name="Wang J."/>
            <person name="Shi W."/>
            <person name="Du L."/>
            <person name="Sun Y."/>
            <person name="Zhan W."/>
            <person name="Jiang J.F."/>
            <person name="Wang Q."/>
            <person name="Zhang B."/>
            <person name="Ji P."/>
            <person name="Bell-Sakyi L."/>
            <person name="Cui X.M."/>
            <person name="Yuan T.T."/>
            <person name="Jiang B.G."/>
            <person name="Yang W.F."/>
            <person name="Lam T.T."/>
            <person name="Chang Q.C."/>
            <person name="Ding S.J."/>
            <person name="Wang X.J."/>
            <person name="Zhu J.G."/>
            <person name="Ruan X.D."/>
            <person name="Zhao L."/>
            <person name="Wei J.T."/>
            <person name="Ye R.Z."/>
            <person name="Que T.C."/>
            <person name="Du C.H."/>
            <person name="Zhou Y.H."/>
            <person name="Cheng J.X."/>
            <person name="Dai P.F."/>
            <person name="Guo W.B."/>
            <person name="Han X.H."/>
            <person name="Huang E.J."/>
            <person name="Li L.F."/>
            <person name="Wei W."/>
            <person name="Gao Y.C."/>
            <person name="Liu J.Z."/>
            <person name="Shao H.Z."/>
            <person name="Wang X."/>
            <person name="Wang C.C."/>
            <person name="Yang T.C."/>
            <person name="Huo Q.B."/>
            <person name="Li W."/>
            <person name="Chen H.Y."/>
            <person name="Chen S.E."/>
            <person name="Zhou L.G."/>
            <person name="Ni X.B."/>
            <person name="Tian J.H."/>
            <person name="Sheng Y."/>
            <person name="Liu T."/>
            <person name="Pan Y.S."/>
            <person name="Xia L.Y."/>
            <person name="Li J."/>
            <person name="Zhao F."/>
            <person name="Cao W.C."/>
        </authorList>
    </citation>
    <scope>NUCLEOTIDE SEQUENCE</scope>
    <source>
        <strain evidence="1">Rmic-2018</strain>
    </source>
</reference>
<accession>A0A9J6EU14</accession>
<protein>
    <submittedName>
        <fullName evidence="1">Uncharacterized protein</fullName>
    </submittedName>
</protein>
<comment type="caution">
    <text evidence="1">The sequence shown here is derived from an EMBL/GenBank/DDBJ whole genome shotgun (WGS) entry which is preliminary data.</text>
</comment>
<reference evidence="1" key="2">
    <citation type="submission" date="2021-09" db="EMBL/GenBank/DDBJ databases">
        <authorList>
            <person name="Jia N."/>
            <person name="Wang J."/>
            <person name="Shi W."/>
            <person name="Du L."/>
            <person name="Sun Y."/>
            <person name="Zhan W."/>
            <person name="Jiang J."/>
            <person name="Wang Q."/>
            <person name="Zhang B."/>
            <person name="Ji P."/>
            <person name="Sakyi L.B."/>
            <person name="Cui X."/>
            <person name="Yuan T."/>
            <person name="Jiang B."/>
            <person name="Yang W."/>
            <person name="Lam T.T.-Y."/>
            <person name="Chang Q."/>
            <person name="Ding S."/>
            <person name="Wang X."/>
            <person name="Zhu J."/>
            <person name="Ruan X."/>
            <person name="Zhao L."/>
            <person name="Wei J."/>
            <person name="Que T."/>
            <person name="Du C."/>
            <person name="Cheng J."/>
            <person name="Dai P."/>
            <person name="Han X."/>
            <person name="Huang E."/>
            <person name="Gao Y."/>
            <person name="Liu J."/>
            <person name="Shao H."/>
            <person name="Ye R."/>
            <person name="Li L."/>
            <person name="Wei W."/>
            <person name="Wang X."/>
            <person name="Wang C."/>
            <person name="Huo Q."/>
            <person name="Li W."/>
            <person name="Guo W."/>
            <person name="Chen H."/>
            <person name="Chen S."/>
            <person name="Zhou L."/>
            <person name="Zhou L."/>
            <person name="Ni X."/>
            <person name="Tian J."/>
            <person name="Zhou Y."/>
            <person name="Sheng Y."/>
            <person name="Liu T."/>
            <person name="Pan Y."/>
            <person name="Xia L."/>
            <person name="Li J."/>
            <person name="Zhao F."/>
            <person name="Cao W."/>
        </authorList>
    </citation>
    <scope>NUCLEOTIDE SEQUENCE</scope>
    <source>
        <strain evidence="1">Rmic-2018</strain>
        <tissue evidence="1">Larvae</tissue>
    </source>
</reference>
<keyword evidence="2" id="KW-1185">Reference proteome</keyword>
<evidence type="ECO:0000313" key="2">
    <source>
        <dbReference type="Proteomes" id="UP000821866"/>
    </source>
</evidence>
<evidence type="ECO:0000313" key="1">
    <source>
        <dbReference type="EMBL" id="KAH8037692.1"/>
    </source>
</evidence>
<dbReference type="Proteomes" id="UP000821866">
    <property type="component" value="Chromosome 10"/>
</dbReference>
<dbReference type="AlphaFoldDB" id="A0A9J6EU14"/>